<dbReference type="InterPro" id="IPR014914">
    <property type="entry name" value="RES_dom"/>
</dbReference>
<dbReference type="EMBL" id="PYFT01000001">
    <property type="protein sequence ID" value="PSR53495.1"/>
    <property type="molecule type" value="Genomic_DNA"/>
</dbReference>
<evidence type="ECO:0000313" key="3">
    <source>
        <dbReference type="Proteomes" id="UP000240357"/>
    </source>
</evidence>
<reference evidence="2 3" key="1">
    <citation type="submission" date="2018-03" db="EMBL/GenBank/DDBJ databases">
        <title>Adhaeribacter sp. HMF7605 Genome sequencing and assembly.</title>
        <authorList>
            <person name="Kang H."/>
            <person name="Kang J."/>
            <person name="Cha I."/>
            <person name="Kim H."/>
            <person name="Joh K."/>
        </authorList>
    </citation>
    <scope>NUCLEOTIDE SEQUENCE [LARGE SCALE GENOMIC DNA]</scope>
    <source>
        <strain evidence="2 3">HMF7605</strain>
    </source>
</reference>
<dbReference type="Pfam" id="PF08808">
    <property type="entry name" value="RES"/>
    <property type="match status" value="1"/>
</dbReference>
<name>A0A2T2YDA4_9BACT</name>
<keyword evidence="3" id="KW-1185">Reference proteome</keyword>
<protein>
    <submittedName>
        <fullName evidence="2">RES superfamily protein</fullName>
    </submittedName>
</protein>
<dbReference type="AlphaFoldDB" id="A0A2T2YDA4"/>
<dbReference type="SMART" id="SM00953">
    <property type="entry name" value="RES"/>
    <property type="match status" value="1"/>
</dbReference>
<dbReference type="Proteomes" id="UP000240357">
    <property type="component" value="Unassembled WGS sequence"/>
</dbReference>
<sequence length="154" mass="17018">MIVFRLSKQMYCTDLSGTGAFKVGGRWNSKGTALVYTADSRALSMAEVAVHIPVGILPKDYFLVSLRIPDDSVTEVEQSNLPPDWNAFPRSFSTQQFGDNFVKTGKSLVLKVPSAVVPGDFNYLINPLHPLIHQVTLVGEPAPFSFDSRLFQKI</sequence>
<proteinExistence type="predicted"/>
<feature type="domain" description="RES" evidence="1">
    <location>
        <begin position="14"/>
        <end position="139"/>
    </location>
</feature>
<comment type="caution">
    <text evidence="2">The sequence shown here is derived from an EMBL/GenBank/DDBJ whole genome shotgun (WGS) entry which is preliminary data.</text>
</comment>
<evidence type="ECO:0000259" key="1">
    <source>
        <dbReference type="SMART" id="SM00953"/>
    </source>
</evidence>
<dbReference type="RefSeq" id="WP_106928178.1">
    <property type="nucleotide sequence ID" value="NZ_PYFT01000001.1"/>
</dbReference>
<evidence type="ECO:0000313" key="2">
    <source>
        <dbReference type="EMBL" id="PSR53495.1"/>
    </source>
</evidence>
<organism evidence="2 3">
    <name type="scientific">Adhaeribacter arboris</name>
    <dbReference type="NCBI Taxonomy" id="2072846"/>
    <lineage>
        <taxon>Bacteria</taxon>
        <taxon>Pseudomonadati</taxon>
        <taxon>Bacteroidota</taxon>
        <taxon>Cytophagia</taxon>
        <taxon>Cytophagales</taxon>
        <taxon>Hymenobacteraceae</taxon>
        <taxon>Adhaeribacter</taxon>
    </lineage>
</organism>
<gene>
    <name evidence="2" type="ORF">AHMF7605_08135</name>
</gene>
<dbReference type="OrthoDB" id="9789501at2"/>
<accession>A0A2T2YDA4</accession>